<gene>
    <name evidence="1" type="ORF">KL86DYS1_31158</name>
</gene>
<protein>
    <submittedName>
        <fullName evidence="1">Uncharacterized protein</fullName>
    </submittedName>
</protein>
<accession>A0A212K281</accession>
<proteinExistence type="predicted"/>
<evidence type="ECO:0000313" key="1">
    <source>
        <dbReference type="EMBL" id="SBW05615.1"/>
    </source>
</evidence>
<dbReference type="EMBL" id="FLUM01000003">
    <property type="protein sequence ID" value="SBW05615.1"/>
    <property type="molecule type" value="Genomic_DNA"/>
</dbReference>
<name>A0A212K281_9BACT</name>
<dbReference type="AlphaFoldDB" id="A0A212K281"/>
<dbReference type="RefSeq" id="WP_296943570.1">
    <property type="nucleotide sequence ID" value="NZ_LT599032.1"/>
</dbReference>
<reference evidence="1" key="1">
    <citation type="submission" date="2016-04" db="EMBL/GenBank/DDBJ databases">
        <authorList>
            <person name="Evans L.H."/>
            <person name="Alamgir A."/>
            <person name="Owens N."/>
            <person name="Weber N.D."/>
            <person name="Virtaneva K."/>
            <person name="Barbian K."/>
            <person name="Babar A."/>
            <person name="Rosenke K."/>
        </authorList>
    </citation>
    <scope>NUCLEOTIDE SEQUENCE</scope>
    <source>
        <strain evidence="1">86-1</strain>
    </source>
</reference>
<sequence>MKDPAFLFYSNDFYGSTRTMLPKERACYLDLMIYQHQHGYIPLDLDRVLMFCSGIDEATLKATLEAKFKQCDKGWYNVRLKIEMEKREKYSDTQTKNGVIGQFWKKLKSEFSNQKEYEKFKKRFPEVNKDDFYDLIISYQNNSFSTHGKIC</sequence>
<organism evidence="1">
    <name type="scientific">uncultured Dysgonomonas sp</name>
    <dbReference type="NCBI Taxonomy" id="206096"/>
    <lineage>
        <taxon>Bacteria</taxon>
        <taxon>Pseudomonadati</taxon>
        <taxon>Bacteroidota</taxon>
        <taxon>Bacteroidia</taxon>
        <taxon>Bacteroidales</taxon>
        <taxon>Dysgonomonadaceae</taxon>
        <taxon>Dysgonomonas</taxon>
        <taxon>environmental samples</taxon>
    </lineage>
</organism>